<dbReference type="Proteomes" id="UP001054252">
    <property type="component" value="Unassembled WGS sequence"/>
</dbReference>
<dbReference type="EMBL" id="BPVZ01000169">
    <property type="protein sequence ID" value="GKV43454.1"/>
    <property type="molecule type" value="Genomic_DNA"/>
</dbReference>
<evidence type="ECO:0000313" key="3">
    <source>
        <dbReference type="Proteomes" id="UP001054252"/>
    </source>
</evidence>
<accession>A0AAV5M2E8</accession>
<feature type="domain" description="DUF2828" evidence="1">
    <location>
        <begin position="70"/>
        <end position="132"/>
    </location>
</feature>
<proteinExistence type="predicted"/>
<protein>
    <recommendedName>
        <fullName evidence="1">DUF2828 domain-containing protein</fullName>
    </recommendedName>
</protein>
<gene>
    <name evidence="2" type="ORF">SLEP1_g50744</name>
</gene>
<evidence type="ECO:0000313" key="2">
    <source>
        <dbReference type="EMBL" id="GKV43454.1"/>
    </source>
</evidence>
<comment type="caution">
    <text evidence="2">The sequence shown here is derived from an EMBL/GenBank/DDBJ whole genome shotgun (WGS) entry which is preliminary data.</text>
</comment>
<dbReference type="Pfam" id="PF11443">
    <property type="entry name" value="DUF2828"/>
    <property type="match status" value="2"/>
</dbReference>
<reference evidence="2 3" key="1">
    <citation type="journal article" date="2021" name="Commun. Biol.">
        <title>The genome of Shorea leprosula (Dipterocarpaceae) highlights the ecological relevance of drought in aseasonal tropical rainforests.</title>
        <authorList>
            <person name="Ng K.K.S."/>
            <person name="Kobayashi M.J."/>
            <person name="Fawcett J.A."/>
            <person name="Hatakeyama M."/>
            <person name="Paape T."/>
            <person name="Ng C.H."/>
            <person name="Ang C.C."/>
            <person name="Tnah L.H."/>
            <person name="Lee C.T."/>
            <person name="Nishiyama T."/>
            <person name="Sese J."/>
            <person name="O'Brien M.J."/>
            <person name="Copetti D."/>
            <person name="Mohd Noor M.I."/>
            <person name="Ong R.C."/>
            <person name="Putra M."/>
            <person name="Sireger I.Z."/>
            <person name="Indrioko S."/>
            <person name="Kosugi Y."/>
            <person name="Izuno A."/>
            <person name="Isagi Y."/>
            <person name="Lee S.L."/>
            <person name="Shimizu K.K."/>
        </authorList>
    </citation>
    <scope>NUCLEOTIDE SEQUENCE [LARGE SCALE GENOMIC DNA]</scope>
    <source>
        <strain evidence="2">214</strain>
    </source>
</reference>
<evidence type="ECO:0000259" key="1">
    <source>
        <dbReference type="Pfam" id="PF11443"/>
    </source>
</evidence>
<organism evidence="2 3">
    <name type="scientific">Rubroshorea leprosula</name>
    <dbReference type="NCBI Taxonomy" id="152421"/>
    <lineage>
        <taxon>Eukaryota</taxon>
        <taxon>Viridiplantae</taxon>
        <taxon>Streptophyta</taxon>
        <taxon>Embryophyta</taxon>
        <taxon>Tracheophyta</taxon>
        <taxon>Spermatophyta</taxon>
        <taxon>Magnoliopsida</taxon>
        <taxon>eudicotyledons</taxon>
        <taxon>Gunneridae</taxon>
        <taxon>Pentapetalae</taxon>
        <taxon>rosids</taxon>
        <taxon>malvids</taxon>
        <taxon>Malvales</taxon>
        <taxon>Dipterocarpaceae</taxon>
        <taxon>Rubroshorea</taxon>
    </lineage>
</organism>
<keyword evidence="3" id="KW-1185">Reference proteome</keyword>
<dbReference type="PIRSF" id="PIRSF015417">
    <property type="entry name" value="T31B5_30_vWA"/>
    <property type="match status" value="1"/>
</dbReference>
<dbReference type="PANTHER" id="PTHR31373:SF27">
    <property type="entry name" value="TROVE DOMAIN-CONTAINING PROTEIN"/>
    <property type="match status" value="1"/>
</dbReference>
<dbReference type="InterPro" id="IPR058580">
    <property type="entry name" value="DUF2828"/>
</dbReference>
<dbReference type="InterPro" id="IPR011205">
    <property type="entry name" value="UCP015417_vWA"/>
</dbReference>
<sequence length="245" mass="28160">MEETVKQSTATITSDPFINPMVSNFNNACRTVPPPYTFMGCTENCSPTYLSSGNQCLDFFFQEVPDTASNRGIRGTGKSDREGFYELALWLHQNHPEMLASNSDSIREFGYFKDLPEILSLLLDGADIQKIATRLPRRRRCDLWREERRLAAAGKGLERYNNDPVCQFLHNRMTDVFAKHLKSDMENLSSGKLYKISLAAKWCPSLYSPYDNSTLLCESMARRLFPRDSYPQYEGIEEAHYTYRV</sequence>
<feature type="domain" description="DUF2828" evidence="1">
    <location>
        <begin position="143"/>
        <end position="245"/>
    </location>
</feature>
<dbReference type="AlphaFoldDB" id="A0AAV5M2E8"/>
<name>A0AAV5M2E8_9ROSI</name>
<dbReference type="PANTHER" id="PTHR31373">
    <property type="entry name" value="OS06G0652100 PROTEIN"/>
    <property type="match status" value="1"/>
</dbReference>